<dbReference type="RefSeq" id="WP_254013546.1">
    <property type="nucleotide sequence ID" value="NZ_JAMZMM010000241.1"/>
</dbReference>
<name>A0AAE3GVS5_9CYAN</name>
<dbReference type="EMBL" id="JAMZMM010000241">
    <property type="protein sequence ID" value="MCP2730793.1"/>
    <property type="molecule type" value="Genomic_DNA"/>
</dbReference>
<organism evidence="2 3">
    <name type="scientific">Limnofasciculus baicalensis BBK-W-15</name>
    <dbReference type="NCBI Taxonomy" id="2699891"/>
    <lineage>
        <taxon>Bacteria</taxon>
        <taxon>Bacillati</taxon>
        <taxon>Cyanobacteriota</taxon>
        <taxon>Cyanophyceae</taxon>
        <taxon>Coleofasciculales</taxon>
        <taxon>Coleofasciculaceae</taxon>
        <taxon>Limnofasciculus</taxon>
        <taxon>Limnofasciculus baicalensis</taxon>
    </lineage>
</organism>
<evidence type="ECO:0000313" key="3">
    <source>
        <dbReference type="Proteomes" id="UP001204953"/>
    </source>
</evidence>
<evidence type="ECO:0000313" key="2">
    <source>
        <dbReference type="EMBL" id="MCP2730793.1"/>
    </source>
</evidence>
<dbReference type="AlphaFoldDB" id="A0AAE3GVS5"/>
<keyword evidence="3" id="KW-1185">Reference proteome</keyword>
<comment type="caution">
    <text evidence="2">The sequence shown here is derived from an EMBL/GenBank/DDBJ whole genome shotgun (WGS) entry which is preliminary data.</text>
</comment>
<feature type="compositionally biased region" description="Basic and acidic residues" evidence="1">
    <location>
        <begin position="333"/>
        <end position="351"/>
    </location>
</feature>
<accession>A0AAE3GVS5</accession>
<evidence type="ECO:0000256" key="1">
    <source>
        <dbReference type="SAM" id="MobiDB-lite"/>
    </source>
</evidence>
<feature type="region of interest" description="Disordered" evidence="1">
    <location>
        <begin position="369"/>
        <end position="415"/>
    </location>
</feature>
<feature type="compositionally biased region" description="Basic and acidic residues" evidence="1">
    <location>
        <begin position="289"/>
        <end position="305"/>
    </location>
</feature>
<feature type="non-terminal residue" evidence="2">
    <location>
        <position position="1"/>
    </location>
</feature>
<feature type="region of interest" description="Disordered" evidence="1">
    <location>
        <begin position="277"/>
        <end position="351"/>
    </location>
</feature>
<proteinExistence type="predicted"/>
<sequence length="415" mass="47074">TPVADIPAGWYIDEPESFIAEIPTTPDTPVDDIAIGGWAIDSQEFVVEEDVTPEVTPLNRQEILDRQREDDDAVLDLLISLPAPPLPSEEGLEIQLEDGEWGEFLDEENLQLESEESESDLEEGDWAILSEDWADLDLEEVDSPSVSSGLNIDALDFQIEPESPRIESPDNPIYRLESLELAGEQEEAEDEWDDWVVDEPEIIQRVSPLDLQESQEWGDLMADFDPFVEAPSIQELPSDVDIGEDWDEFAVDELEPYSETIEVDSGFDLSDLLEDITPPPLNLYGSEDIDFRQDPEDDPLHKLDRFSSMSDRSPEVSSDMMDIFFEETQSRANRQEGGKRDDSSMANRKESIFDDMSFEEFSISLDDSEIELAAEDFTPLSDTEDDEEDWDEDVNDTGKREPPPSPPSYFFKPKN</sequence>
<dbReference type="Proteomes" id="UP001204953">
    <property type="component" value="Unassembled WGS sequence"/>
</dbReference>
<protein>
    <submittedName>
        <fullName evidence="2">Uncharacterized protein</fullName>
    </submittedName>
</protein>
<reference evidence="2" key="1">
    <citation type="submission" date="2022-06" db="EMBL/GenBank/DDBJ databases">
        <title>New cyanobacteria of genus Symplocastrum in benthos of Lake Baikal.</title>
        <authorList>
            <person name="Sorokovikova E."/>
            <person name="Tikhonova I."/>
            <person name="Krasnopeev A."/>
            <person name="Evseev P."/>
            <person name="Gladkikh A."/>
            <person name="Belykh O."/>
        </authorList>
    </citation>
    <scope>NUCLEOTIDE SEQUENCE</scope>
    <source>
        <strain evidence="2">BBK-W-15</strain>
    </source>
</reference>
<gene>
    <name evidence="2" type="ORF">NJ959_20405</name>
</gene>
<feature type="compositionally biased region" description="Acidic residues" evidence="1">
    <location>
        <begin position="382"/>
        <end position="395"/>
    </location>
</feature>